<evidence type="ECO:0000313" key="2">
    <source>
        <dbReference type="EMBL" id="CAF4860268.1"/>
    </source>
</evidence>
<comment type="caution">
    <text evidence="1">The sequence shown here is derived from an EMBL/GenBank/DDBJ whole genome shotgun (WGS) entry which is preliminary data.</text>
</comment>
<feature type="non-terminal residue" evidence="1">
    <location>
        <position position="48"/>
    </location>
</feature>
<feature type="non-terminal residue" evidence="1">
    <location>
        <position position="1"/>
    </location>
</feature>
<proteinExistence type="predicted"/>
<reference evidence="1" key="1">
    <citation type="submission" date="2021-02" db="EMBL/GenBank/DDBJ databases">
        <authorList>
            <person name="Nowell W R."/>
        </authorList>
    </citation>
    <scope>NUCLEOTIDE SEQUENCE</scope>
</reference>
<organism evidence="1 3">
    <name type="scientific">Rotaria magnacalcarata</name>
    <dbReference type="NCBI Taxonomy" id="392030"/>
    <lineage>
        <taxon>Eukaryota</taxon>
        <taxon>Metazoa</taxon>
        <taxon>Spiralia</taxon>
        <taxon>Gnathifera</taxon>
        <taxon>Rotifera</taxon>
        <taxon>Eurotatoria</taxon>
        <taxon>Bdelloidea</taxon>
        <taxon>Philodinida</taxon>
        <taxon>Philodinidae</taxon>
        <taxon>Rotaria</taxon>
    </lineage>
</organism>
<evidence type="ECO:0000313" key="3">
    <source>
        <dbReference type="Proteomes" id="UP000681967"/>
    </source>
</evidence>
<gene>
    <name evidence="1" type="ORF">BYL167_LOCUS37029</name>
    <name evidence="2" type="ORF">GIL414_LOCUS49848</name>
</gene>
<sequence>RTTSSRDLYQTSLPQLSAAIPFLLSSPSTATLGKELLTSSRRTDELSA</sequence>
<dbReference type="EMBL" id="CAJOBH010082562">
    <property type="protein sequence ID" value="CAF4523944.1"/>
    <property type="molecule type" value="Genomic_DNA"/>
</dbReference>
<evidence type="ECO:0000313" key="1">
    <source>
        <dbReference type="EMBL" id="CAF4523944.1"/>
    </source>
</evidence>
<name>A0A8S2XY82_9BILA</name>
<protein>
    <submittedName>
        <fullName evidence="1">Uncharacterized protein</fullName>
    </submittedName>
</protein>
<dbReference type="AlphaFoldDB" id="A0A8S2XY82"/>
<accession>A0A8S2XY82</accession>
<dbReference type="Proteomes" id="UP000681720">
    <property type="component" value="Unassembled WGS sequence"/>
</dbReference>
<dbReference type="EMBL" id="CAJOBJ010164826">
    <property type="protein sequence ID" value="CAF4860268.1"/>
    <property type="molecule type" value="Genomic_DNA"/>
</dbReference>
<dbReference type="Proteomes" id="UP000681967">
    <property type="component" value="Unassembled WGS sequence"/>
</dbReference>